<dbReference type="PANTHER" id="PTHR11439">
    <property type="entry name" value="GAG-POL-RELATED RETROTRANSPOSON"/>
    <property type="match status" value="1"/>
</dbReference>
<evidence type="ECO:0000313" key="3">
    <source>
        <dbReference type="Proteomes" id="UP000288805"/>
    </source>
</evidence>
<sequence>MTSRDVIFDEESTWNWNGQQPTQVIFDNDAEEERQQLLQQQIRTVSIPESPPNDVPTAAETSSTTVESNVVAESRLRRVQKRPAWMQDFEVTEVQSDNYDTIAHYALLSDCDLITFQEAIKDLKWAKSIGVKWVYKTKLNKDGGVDKYKARLVAKGYKQEFGVDYKEVFAPVAKLDTIRLVLSMAAQNSWSIHQLDVKSAFLHGELEEEVYIDQPPGYVKQGYENQVVQSSAGVFISQNKYALEILDKFMLKDCNSIITPSEVGLKLSKSGAGKMVDSTLYKQIVGSLMYLTSTRPDIMHAVNLISRYMENPTEVSDFGCKKNFSLFESDYAGDLDDRKSTSGAVFMLNYGAIAWSSKKQQIVTLSTTEAEFVAAASSSCQAIWLRRLLEVLYNQQQGPTVIYCDNLSAIKLSKNLVLHGRSKHIAVRYHFLRDLCKDGVIDLVFCKSEDQIADILTKPLKPAVFMKLRSMLGVCSSKEVVAASGKALQIDS</sequence>
<reference evidence="2 3" key="1">
    <citation type="journal article" date="2018" name="PLoS Genet.">
        <title>Population sequencing reveals clonal diversity and ancestral inbreeding in the grapevine cultivar Chardonnay.</title>
        <authorList>
            <person name="Roach M.J."/>
            <person name="Johnson D.L."/>
            <person name="Bohlmann J."/>
            <person name="van Vuuren H.J."/>
            <person name="Jones S.J."/>
            <person name="Pretorius I.S."/>
            <person name="Schmidt S.A."/>
            <person name="Borneman A.R."/>
        </authorList>
    </citation>
    <scope>NUCLEOTIDE SEQUENCE [LARGE SCALE GENOMIC DNA]</scope>
    <source>
        <strain evidence="3">cv. Chardonnay</strain>
        <tissue evidence="2">Leaf</tissue>
    </source>
</reference>
<evidence type="ECO:0000259" key="1">
    <source>
        <dbReference type="Pfam" id="PF07727"/>
    </source>
</evidence>
<gene>
    <name evidence="2" type="primary">RE2_854</name>
    <name evidence="2" type="ORF">CK203_047439</name>
</gene>
<dbReference type="EMBL" id="QGNW01000272">
    <property type="protein sequence ID" value="RVW79953.1"/>
    <property type="molecule type" value="Genomic_DNA"/>
</dbReference>
<dbReference type="CDD" id="cd09272">
    <property type="entry name" value="RNase_HI_RT_Ty1"/>
    <property type="match status" value="1"/>
</dbReference>
<organism evidence="2 3">
    <name type="scientific">Vitis vinifera</name>
    <name type="common">Grape</name>
    <dbReference type="NCBI Taxonomy" id="29760"/>
    <lineage>
        <taxon>Eukaryota</taxon>
        <taxon>Viridiplantae</taxon>
        <taxon>Streptophyta</taxon>
        <taxon>Embryophyta</taxon>
        <taxon>Tracheophyta</taxon>
        <taxon>Spermatophyta</taxon>
        <taxon>Magnoliopsida</taxon>
        <taxon>eudicotyledons</taxon>
        <taxon>Gunneridae</taxon>
        <taxon>Pentapetalae</taxon>
        <taxon>rosids</taxon>
        <taxon>Vitales</taxon>
        <taxon>Vitaceae</taxon>
        <taxon>Viteae</taxon>
        <taxon>Vitis</taxon>
    </lineage>
</organism>
<feature type="domain" description="Reverse transcriptase Ty1/copia-type" evidence="1">
    <location>
        <begin position="124"/>
        <end position="229"/>
    </location>
</feature>
<dbReference type="Proteomes" id="UP000288805">
    <property type="component" value="Unassembled WGS sequence"/>
</dbReference>
<evidence type="ECO:0000313" key="2">
    <source>
        <dbReference type="EMBL" id="RVW79953.1"/>
    </source>
</evidence>
<dbReference type="InterPro" id="IPR043502">
    <property type="entry name" value="DNA/RNA_pol_sf"/>
</dbReference>
<dbReference type="InterPro" id="IPR013103">
    <property type="entry name" value="RVT_2"/>
</dbReference>
<protein>
    <submittedName>
        <fullName evidence="2">Retrovirus-related Pol polyprotein from transposon RE2</fullName>
    </submittedName>
</protein>
<dbReference type="PANTHER" id="PTHR11439:SF517">
    <property type="entry name" value="CYSTEINE-RICH RLK (RECEPTOR-LIKE PROTEIN KINASE) 8"/>
    <property type="match status" value="1"/>
</dbReference>
<dbReference type="AlphaFoldDB" id="A0A438H6F6"/>
<name>A0A438H6F6_VITVI</name>
<dbReference type="SUPFAM" id="SSF56672">
    <property type="entry name" value="DNA/RNA polymerases"/>
    <property type="match status" value="1"/>
</dbReference>
<comment type="caution">
    <text evidence="2">The sequence shown here is derived from an EMBL/GenBank/DDBJ whole genome shotgun (WGS) entry which is preliminary data.</text>
</comment>
<accession>A0A438H6F6</accession>
<proteinExistence type="predicted"/>
<dbReference type="Pfam" id="PF07727">
    <property type="entry name" value="RVT_2"/>
    <property type="match status" value="1"/>
</dbReference>